<dbReference type="Proteomes" id="UP000261948">
    <property type="component" value="Unassembled WGS sequence"/>
</dbReference>
<feature type="compositionally biased region" description="Polar residues" evidence="1">
    <location>
        <begin position="26"/>
        <end position="48"/>
    </location>
</feature>
<accession>A0A373FP96</accession>
<protein>
    <submittedName>
        <fullName evidence="2">Uncharacterized protein</fullName>
    </submittedName>
</protein>
<comment type="caution">
    <text evidence="2">The sequence shown here is derived from an EMBL/GenBank/DDBJ whole genome shotgun (WGS) entry which is preliminary data.</text>
</comment>
<sequence>MRAVFGVLSLVVVLAVVGVLAKKSLHSSQESLARQAPSSSTGHNQGSEPVTVREQSQQVQQQYRQQLESALNARRPEPDQAQ</sequence>
<reference evidence="2 3" key="1">
    <citation type="submission" date="2018-08" db="EMBL/GenBank/DDBJ databases">
        <title>Comamonas testosteroni strain SWCO2.</title>
        <authorList>
            <person name="Jiang N."/>
            <person name="Zhang X.Z."/>
        </authorList>
    </citation>
    <scope>NUCLEOTIDE SEQUENCE [LARGE SCALE GENOMIC DNA]</scope>
    <source>
        <strain evidence="2 3">SWCO2</strain>
    </source>
</reference>
<keyword evidence="3" id="KW-1185">Reference proteome</keyword>
<name>A0A373FP96_COMTE</name>
<evidence type="ECO:0000313" key="2">
    <source>
        <dbReference type="EMBL" id="RGE45352.1"/>
    </source>
</evidence>
<feature type="compositionally biased region" description="Low complexity" evidence="1">
    <location>
        <begin position="55"/>
        <end position="66"/>
    </location>
</feature>
<evidence type="ECO:0000313" key="3">
    <source>
        <dbReference type="Proteomes" id="UP000261948"/>
    </source>
</evidence>
<proteinExistence type="predicted"/>
<evidence type="ECO:0000256" key="1">
    <source>
        <dbReference type="SAM" id="MobiDB-lite"/>
    </source>
</evidence>
<feature type="region of interest" description="Disordered" evidence="1">
    <location>
        <begin position="25"/>
        <end position="82"/>
    </location>
</feature>
<dbReference type="AlphaFoldDB" id="A0A373FP96"/>
<gene>
    <name evidence="2" type="ORF">DZC30_08750</name>
</gene>
<organism evidence="2 3">
    <name type="scientific">Comamonas testosteroni</name>
    <name type="common">Pseudomonas testosteroni</name>
    <dbReference type="NCBI Taxonomy" id="285"/>
    <lineage>
        <taxon>Bacteria</taxon>
        <taxon>Pseudomonadati</taxon>
        <taxon>Pseudomonadota</taxon>
        <taxon>Betaproteobacteria</taxon>
        <taxon>Burkholderiales</taxon>
        <taxon>Comamonadaceae</taxon>
        <taxon>Comamonas</taxon>
    </lineage>
</organism>
<dbReference type="EMBL" id="QURR01000009">
    <property type="protein sequence ID" value="RGE45352.1"/>
    <property type="molecule type" value="Genomic_DNA"/>
</dbReference>